<dbReference type="EMBL" id="PCVK01000122">
    <property type="protein sequence ID" value="PIQ71272.1"/>
    <property type="molecule type" value="Genomic_DNA"/>
</dbReference>
<name>A0A2H0KJ46_9BACT</name>
<sequence>MKKLFAATFLTSVFFLLFSAPSFAQYGQYGQPAPVESILVDKQVSKPITKTKGGTTQYEYVDNLTPSDVRFQPGMDIYFKVRVKNTSSITLNNVMVTDKVPWYLEPIEGPGSYDATNRAISFNAGSFKPEEEKIFYFKMQWFAQDKLPADRGLMCASNYVRAYTNNTSDDDTAQACVEKQVLAVKVAPKAGPEMGILLLAGQLGMLGIGLKLKKKARKSLV</sequence>
<dbReference type="Proteomes" id="UP000229497">
    <property type="component" value="Unassembled WGS sequence"/>
</dbReference>
<feature type="chain" id="PRO_5013856767" evidence="1">
    <location>
        <begin position="25"/>
        <end position="221"/>
    </location>
</feature>
<accession>A0A2H0KJ46</accession>
<comment type="caution">
    <text evidence="2">The sequence shown here is derived from an EMBL/GenBank/DDBJ whole genome shotgun (WGS) entry which is preliminary data.</text>
</comment>
<gene>
    <name evidence="2" type="ORF">COV87_04290</name>
</gene>
<proteinExistence type="predicted"/>
<evidence type="ECO:0000313" key="2">
    <source>
        <dbReference type="EMBL" id="PIQ71272.1"/>
    </source>
</evidence>
<organism evidence="2 3">
    <name type="scientific">Candidatus Roizmanbacteria bacterium CG11_big_fil_rev_8_21_14_0_20_37_16</name>
    <dbReference type="NCBI Taxonomy" id="1974857"/>
    <lineage>
        <taxon>Bacteria</taxon>
        <taxon>Candidatus Roizmaniibacteriota</taxon>
    </lineage>
</organism>
<reference evidence="2 3" key="1">
    <citation type="submission" date="2017-09" db="EMBL/GenBank/DDBJ databases">
        <title>Depth-based differentiation of microbial function through sediment-hosted aquifers and enrichment of novel symbionts in the deep terrestrial subsurface.</title>
        <authorList>
            <person name="Probst A.J."/>
            <person name="Ladd B."/>
            <person name="Jarett J.K."/>
            <person name="Geller-Mcgrath D.E."/>
            <person name="Sieber C.M."/>
            <person name="Emerson J.B."/>
            <person name="Anantharaman K."/>
            <person name="Thomas B.C."/>
            <person name="Malmstrom R."/>
            <person name="Stieglmeier M."/>
            <person name="Klingl A."/>
            <person name="Woyke T."/>
            <person name="Ryan C.M."/>
            <person name="Banfield J.F."/>
        </authorList>
    </citation>
    <scope>NUCLEOTIDE SEQUENCE [LARGE SCALE GENOMIC DNA]</scope>
    <source>
        <strain evidence="2">CG11_big_fil_rev_8_21_14_0_20_37_16</strain>
    </source>
</reference>
<feature type="signal peptide" evidence="1">
    <location>
        <begin position="1"/>
        <end position="24"/>
    </location>
</feature>
<evidence type="ECO:0000313" key="3">
    <source>
        <dbReference type="Proteomes" id="UP000229497"/>
    </source>
</evidence>
<protein>
    <submittedName>
        <fullName evidence="2">Uncharacterized protein</fullName>
    </submittedName>
</protein>
<dbReference type="AlphaFoldDB" id="A0A2H0KJ46"/>
<evidence type="ECO:0000256" key="1">
    <source>
        <dbReference type="SAM" id="SignalP"/>
    </source>
</evidence>
<keyword evidence="1" id="KW-0732">Signal</keyword>